<keyword evidence="1" id="KW-0732">Signal</keyword>
<dbReference type="InterPro" id="IPR001638">
    <property type="entry name" value="Solute-binding_3/MltF_N"/>
</dbReference>
<evidence type="ECO:0000256" key="1">
    <source>
        <dbReference type="ARBA" id="ARBA00022729"/>
    </source>
</evidence>
<feature type="domain" description="Solute-binding protein family 3/N-terminal" evidence="2">
    <location>
        <begin position="20"/>
        <end position="243"/>
    </location>
</feature>
<evidence type="ECO:0000313" key="3">
    <source>
        <dbReference type="EMBL" id="SFZ73961.1"/>
    </source>
</evidence>
<dbReference type="Proteomes" id="UP000186513">
    <property type="component" value="Unassembled WGS sequence"/>
</dbReference>
<dbReference type="PANTHER" id="PTHR35936">
    <property type="entry name" value="MEMBRANE-BOUND LYTIC MUREIN TRANSGLYCOSYLASE F"/>
    <property type="match status" value="1"/>
</dbReference>
<dbReference type="PANTHER" id="PTHR35936:SF25">
    <property type="entry name" value="ABC TRANSPORTER SUBSTRATE-BINDING PROTEIN"/>
    <property type="match status" value="1"/>
</dbReference>
<keyword evidence="4" id="KW-1185">Reference proteome</keyword>
<dbReference type="STRING" id="1121279.SAMN02745887_01058"/>
<dbReference type="Gene3D" id="3.40.190.10">
    <property type="entry name" value="Periplasmic binding protein-like II"/>
    <property type="match status" value="2"/>
</dbReference>
<proteinExistence type="predicted"/>
<evidence type="ECO:0000259" key="2">
    <source>
        <dbReference type="SMART" id="SM00062"/>
    </source>
</evidence>
<protein>
    <submittedName>
        <fullName evidence="3">Amino acid ABC transporter substrate-binding protein, PAAT family (TC 3.A.1.3.-)</fullName>
    </submittedName>
</protein>
<organism evidence="3 4">
    <name type="scientific">Chitinimonas taiwanensis DSM 18899</name>
    <dbReference type="NCBI Taxonomy" id="1121279"/>
    <lineage>
        <taxon>Bacteria</taxon>
        <taxon>Pseudomonadati</taxon>
        <taxon>Pseudomonadota</taxon>
        <taxon>Betaproteobacteria</taxon>
        <taxon>Neisseriales</taxon>
        <taxon>Chitinibacteraceae</taxon>
        <taxon>Chitinimonas</taxon>
    </lineage>
</organism>
<sequence>MMRWAWLICLLGSMFVLADDVRMAFGEKIPPFCFPKTNSGIELEVIGAALAYKGHVLKPFYYPFARVPVAFKNGQVDAAMTDLGEDLQPWGAHYGDPAVIYQNVFFTLASRKLSINKPADLNGLTIVSFAGAVNRYPQWLRAAQKAGRYIEQNDQSIQVKTLMKGRYDVVLSDISIFRYFSLQLKAEGFELLPVSQHPFTAVNPQDYRPVFRSQQVRDDFNLGLAELKKSGRYQAIYDKYLRD</sequence>
<dbReference type="EMBL" id="FPKR01000003">
    <property type="protein sequence ID" value="SFZ73961.1"/>
    <property type="molecule type" value="Genomic_DNA"/>
</dbReference>
<gene>
    <name evidence="3" type="ORF">SAMN02745887_01058</name>
</gene>
<dbReference type="SUPFAM" id="SSF53850">
    <property type="entry name" value="Periplasmic binding protein-like II"/>
    <property type="match status" value="1"/>
</dbReference>
<evidence type="ECO:0000313" key="4">
    <source>
        <dbReference type="Proteomes" id="UP000186513"/>
    </source>
</evidence>
<dbReference type="SMART" id="SM00062">
    <property type="entry name" value="PBPb"/>
    <property type="match status" value="1"/>
</dbReference>
<reference evidence="3 4" key="1">
    <citation type="submission" date="2016-11" db="EMBL/GenBank/DDBJ databases">
        <authorList>
            <person name="Jaros S."/>
            <person name="Januszkiewicz K."/>
            <person name="Wedrychowicz H."/>
        </authorList>
    </citation>
    <scope>NUCLEOTIDE SEQUENCE [LARGE SCALE GENOMIC DNA]</scope>
    <source>
        <strain evidence="3 4">DSM 18899</strain>
    </source>
</reference>
<accession>A0A1K2HBQ8</accession>
<name>A0A1K2HBQ8_9NEIS</name>
<dbReference type="RefSeq" id="WP_072427577.1">
    <property type="nucleotide sequence ID" value="NZ_FPKR01000003.1"/>
</dbReference>
<dbReference type="AlphaFoldDB" id="A0A1K2HBQ8"/>